<organism evidence="4 5">
    <name type="scientific">Streptococcus dentapri</name>
    <dbReference type="NCBI Taxonomy" id="573564"/>
    <lineage>
        <taxon>Bacteria</taxon>
        <taxon>Bacillati</taxon>
        <taxon>Bacillota</taxon>
        <taxon>Bacilli</taxon>
        <taxon>Lactobacillales</taxon>
        <taxon>Streptococcaceae</taxon>
        <taxon>Streptococcus</taxon>
    </lineage>
</organism>
<dbReference type="InterPro" id="IPR015590">
    <property type="entry name" value="Aldehyde_DH_dom"/>
</dbReference>
<dbReference type="Gene3D" id="3.40.309.10">
    <property type="entry name" value="Aldehyde Dehydrogenase, Chain A, domain 2"/>
    <property type="match status" value="1"/>
</dbReference>
<dbReference type="InterPro" id="IPR016162">
    <property type="entry name" value="Ald_DH_N"/>
</dbReference>
<dbReference type="Pfam" id="PF00171">
    <property type="entry name" value="Aldedh"/>
    <property type="match status" value="1"/>
</dbReference>
<evidence type="ECO:0000313" key="4">
    <source>
        <dbReference type="EMBL" id="MFC3931475.1"/>
    </source>
</evidence>
<dbReference type="SUPFAM" id="SSF53720">
    <property type="entry name" value="ALDH-like"/>
    <property type="match status" value="1"/>
</dbReference>
<sequence length="476" mass="51355">MTKQYKNYVNGEWKLSQDEIKIYAPATGEELGSVPAMTPEEVDYVYASAKAAQKEWHALSYVERAEYLHKAADILVRDAEKIGAILSKEIAKGYKSAVSEVIRTAEIINYAAEEGLRMEGEVLEGGSFEAASKKKIAIVRREPVGLVLAISPFNYPINLAGSKIAPALISGNVVALKPPTQGSISGLLLAEAFVEAGIPAGVFNTITGRGSIIGDYIVEHEAVNFINFTGSTPIGEKIGQLAGMRPIMLELGGKDSAIVLEDADLEIAAKNIIAGAFGYSGQRCTAVKRVLVMESIADELVEKIRQKVLDLTIGMPEEDADITPLIDTKAADFVEGLVNDASEKGADALTEIKREGNLISPILFDKVTIDMRLAWEEPFGPVLPIIRVKSVEEAIEISNKSEYGLQASVFTKNFPLAFKIAEELEVGTVHINNKTQRGTDNFPFLGAKKSGAGTQGVKYSIEAMTNVKSTVFDIAK</sequence>
<comment type="similarity">
    <text evidence="1">Belongs to the aldehyde dehydrogenase family.</text>
</comment>
<dbReference type="InterPro" id="IPR016160">
    <property type="entry name" value="Ald_DH_CS_CYS"/>
</dbReference>
<dbReference type="Proteomes" id="UP001595901">
    <property type="component" value="Unassembled WGS sequence"/>
</dbReference>
<dbReference type="CDD" id="cd07082">
    <property type="entry name" value="ALDH_F11_NP-GAPDH"/>
    <property type="match status" value="1"/>
</dbReference>
<reference evidence="5" key="1">
    <citation type="journal article" date="2019" name="Int. J. Syst. Evol. Microbiol.">
        <title>The Global Catalogue of Microorganisms (GCM) 10K type strain sequencing project: providing services to taxonomists for standard genome sequencing and annotation.</title>
        <authorList>
            <consortium name="The Broad Institute Genomics Platform"/>
            <consortium name="The Broad Institute Genome Sequencing Center for Infectious Disease"/>
            <person name="Wu L."/>
            <person name="Ma J."/>
        </authorList>
    </citation>
    <scope>NUCLEOTIDE SEQUENCE [LARGE SCALE GENOMIC DNA]</scope>
    <source>
        <strain evidence="5">CCUG 58728</strain>
    </source>
</reference>
<keyword evidence="2" id="KW-0560">Oxidoreductase</keyword>
<dbReference type="EMBL" id="JBHSAC010000012">
    <property type="protein sequence ID" value="MFC3931475.1"/>
    <property type="molecule type" value="Genomic_DNA"/>
</dbReference>
<feature type="domain" description="Aldehyde dehydrogenase" evidence="3">
    <location>
        <begin position="17"/>
        <end position="469"/>
    </location>
</feature>
<dbReference type="InterPro" id="IPR016161">
    <property type="entry name" value="Ald_DH/histidinol_DH"/>
</dbReference>
<dbReference type="RefSeq" id="WP_380429567.1">
    <property type="nucleotide sequence ID" value="NZ_JBHSAC010000012.1"/>
</dbReference>
<comment type="caution">
    <text evidence="4">The sequence shown here is derived from an EMBL/GenBank/DDBJ whole genome shotgun (WGS) entry which is preliminary data.</text>
</comment>
<evidence type="ECO:0000313" key="5">
    <source>
        <dbReference type="Proteomes" id="UP001595901"/>
    </source>
</evidence>
<dbReference type="InterPro" id="IPR016163">
    <property type="entry name" value="Ald_DH_C"/>
</dbReference>
<dbReference type="PROSITE" id="PS00070">
    <property type="entry name" value="ALDEHYDE_DEHYDR_CYS"/>
    <property type="match status" value="1"/>
</dbReference>
<dbReference type="PANTHER" id="PTHR42991:SF1">
    <property type="entry name" value="ALDEHYDE DEHYDROGENASE"/>
    <property type="match status" value="1"/>
</dbReference>
<accession>A0ABV8CZP6</accession>
<evidence type="ECO:0000256" key="2">
    <source>
        <dbReference type="ARBA" id="ARBA00023002"/>
    </source>
</evidence>
<evidence type="ECO:0000256" key="1">
    <source>
        <dbReference type="ARBA" id="ARBA00009986"/>
    </source>
</evidence>
<dbReference type="InterPro" id="IPR051020">
    <property type="entry name" value="ALDH-related_metabolic_enz"/>
</dbReference>
<name>A0ABV8CZP6_9STRE</name>
<proteinExistence type="inferred from homology"/>
<keyword evidence="5" id="KW-1185">Reference proteome</keyword>
<dbReference type="Gene3D" id="3.40.605.10">
    <property type="entry name" value="Aldehyde Dehydrogenase, Chain A, domain 1"/>
    <property type="match status" value="1"/>
</dbReference>
<dbReference type="PANTHER" id="PTHR42991">
    <property type="entry name" value="ALDEHYDE DEHYDROGENASE"/>
    <property type="match status" value="1"/>
</dbReference>
<gene>
    <name evidence="4" type="ORF">ACFOSE_01490</name>
</gene>
<evidence type="ECO:0000259" key="3">
    <source>
        <dbReference type="Pfam" id="PF00171"/>
    </source>
</evidence>
<protein>
    <submittedName>
        <fullName evidence="4">NADP-dependent glyceraldehyde-3-phosphate dehydrogenase</fullName>
    </submittedName>
</protein>